<evidence type="ECO:0000313" key="1">
    <source>
        <dbReference type="EMBL" id="OBQ26962.1"/>
    </source>
</evidence>
<dbReference type="Pfam" id="PF07927">
    <property type="entry name" value="HicA_toxin"/>
    <property type="match status" value="1"/>
</dbReference>
<reference evidence="1 2" key="1">
    <citation type="submission" date="2015-09" db="EMBL/GenBank/DDBJ databases">
        <title>Whole genome shotgun sequence assembly of Aphanizomenon flos-aquae UKL13.</title>
        <authorList>
            <person name="Driscoll C."/>
        </authorList>
    </citation>
    <scope>NUCLEOTIDE SEQUENCE [LARGE SCALE GENOMIC DNA]</scope>
    <source>
        <strain evidence="1">MDT13</strain>
    </source>
</reference>
<dbReference type="GO" id="GO:0003729">
    <property type="term" value="F:mRNA binding"/>
    <property type="evidence" value="ECO:0007669"/>
    <property type="project" value="InterPro"/>
</dbReference>
<comment type="caution">
    <text evidence="1">The sequence shown here is derived from an EMBL/GenBank/DDBJ whole genome shotgun (WGS) entry which is preliminary data.</text>
</comment>
<name>A0A1B7W112_APHFL</name>
<proteinExistence type="predicted"/>
<gene>
    <name evidence="1" type="ORF">AN481_02640</name>
</gene>
<dbReference type="PATRIC" id="fig|1710894.3.peg.688"/>
<dbReference type="EMBL" id="LJOY01000005">
    <property type="protein sequence ID" value="OBQ26962.1"/>
    <property type="molecule type" value="Genomic_DNA"/>
</dbReference>
<dbReference type="InterPro" id="IPR012933">
    <property type="entry name" value="HicA_mRNA_interferase"/>
</dbReference>
<dbReference type="Proteomes" id="UP000092382">
    <property type="component" value="Unassembled WGS sequence"/>
</dbReference>
<evidence type="ECO:0000313" key="2">
    <source>
        <dbReference type="Proteomes" id="UP000092382"/>
    </source>
</evidence>
<protein>
    <submittedName>
        <fullName evidence="1">Hexulose-6-phosphate synthase</fullName>
    </submittedName>
</protein>
<accession>A0A1B7W112</accession>
<organism evidence="1 2">
    <name type="scientific">Aphanizomenon flos-aquae LD13</name>
    <dbReference type="NCBI Taxonomy" id="1710894"/>
    <lineage>
        <taxon>Bacteria</taxon>
        <taxon>Bacillati</taxon>
        <taxon>Cyanobacteriota</taxon>
        <taxon>Cyanophyceae</taxon>
        <taxon>Nostocales</taxon>
        <taxon>Aphanizomenonaceae</taxon>
        <taxon>Aphanizomenon</taxon>
    </lineage>
</organism>
<dbReference type="AlphaFoldDB" id="A0A1B7W112"/>
<dbReference type="STRING" id="1803587.GCA_001593825_02783"/>
<sequence length="86" mass="9635">MNLNNKQQKILELIFTNPVSASIIWQDIENLFTALGADVSQGSGSRVRVKLNDVRGYFHEPHPEKETDKGAVKSVREFLIKAGIEP</sequence>